<dbReference type="Gene3D" id="3.10.129.10">
    <property type="entry name" value="Hotdog Thioesterase"/>
    <property type="match status" value="1"/>
</dbReference>
<comment type="caution">
    <text evidence="1">The sequence shown here is derived from an EMBL/GenBank/DDBJ whole genome shotgun (WGS) entry which is preliminary data.</text>
</comment>
<dbReference type="PANTHER" id="PTHR28152:SF1">
    <property type="entry name" value="HYDROXYACYL-THIOESTER DEHYDRATASE TYPE 2, MITOCHONDRIAL"/>
    <property type="match status" value="1"/>
</dbReference>
<sequence>MSSSTTTTTTKLLLLRRRTTSAAARRHSSTFAHLTQSLQSRRLPPIYSDLTPASSHALGTTLSAYLPPHWTTSSPTTALPPNSVGAPLLPRSAPALPLPPAHHLVYFNPVIPADKLLHDGTDPLQSPGAPFVRRMWAGGYVKFAREGGQGPVLDGGRWVCVEGIRDVAVKGQEGEEKVFVGIERRVGRAAEREEGEDAVRERLWAKREEEWGEASLIERRNIVFMRGRTTEEAKAEVERARGKMLLPQNAPDFTHTFIPTPSLLFRYSALTFNAHAIHLDPLYCRTVEGHRNLLFHGPLSLTLMTLLLQNNLPDPARHRIAEIEYRNLAPLYCDEPVKLCGRRSPENGGGNGKGRGEGEGRYELWVETPEGGLAVKGTAYTTAVRV</sequence>
<name>A0ABQ8GBW8_9PEZI</name>
<accession>A0ABQ8GBW8</accession>
<dbReference type="Proteomes" id="UP000774617">
    <property type="component" value="Unassembled WGS sequence"/>
</dbReference>
<dbReference type="InterPro" id="IPR052741">
    <property type="entry name" value="Mitochondrial_HTD2"/>
</dbReference>
<gene>
    <name evidence="1" type="ORF">B0J12DRAFT_80501</name>
</gene>
<evidence type="ECO:0000313" key="2">
    <source>
        <dbReference type="Proteomes" id="UP000774617"/>
    </source>
</evidence>
<organism evidence="1 2">
    <name type="scientific">Macrophomina phaseolina</name>
    <dbReference type="NCBI Taxonomy" id="35725"/>
    <lineage>
        <taxon>Eukaryota</taxon>
        <taxon>Fungi</taxon>
        <taxon>Dikarya</taxon>
        <taxon>Ascomycota</taxon>
        <taxon>Pezizomycotina</taxon>
        <taxon>Dothideomycetes</taxon>
        <taxon>Dothideomycetes incertae sedis</taxon>
        <taxon>Botryosphaeriales</taxon>
        <taxon>Botryosphaeriaceae</taxon>
        <taxon>Macrophomina</taxon>
    </lineage>
</organism>
<evidence type="ECO:0000313" key="1">
    <source>
        <dbReference type="EMBL" id="KAH7051205.1"/>
    </source>
</evidence>
<evidence type="ECO:0008006" key="3">
    <source>
        <dbReference type="Google" id="ProtNLM"/>
    </source>
</evidence>
<keyword evidence="2" id="KW-1185">Reference proteome</keyword>
<dbReference type="EMBL" id="JAGTJR010000012">
    <property type="protein sequence ID" value="KAH7051205.1"/>
    <property type="molecule type" value="Genomic_DNA"/>
</dbReference>
<dbReference type="SUPFAM" id="SSF54637">
    <property type="entry name" value="Thioesterase/thiol ester dehydrase-isomerase"/>
    <property type="match status" value="1"/>
</dbReference>
<proteinExistence type="predicted"/>
<reference evidence="1 2" key="1">
    <citation type="journal article" date="2021" name="Nat. Commun.">
        <title>Genetic determinants of endophytism in the Arabidopsis root mycobiome.</title>
        <authorList>
            <person name="Mesny F."/>
            <person name="Miyauchi S."/>
            <person name="Thiergart T."/>
            <person name="Pickel B."/>
            <person name="Atanasova L."/>
            <person name="Karlsson M."/>
            <person name="Huettel B."/>
            <person name="Barry K.W."/>
            <person name="Haridas S."/>
            <person name="Chen C."/>
            <person name="Bauer D."/>
            <person name="Andreopoulos W."/>
            <person name="Pangilinan J."/>
            <person name="LaButti K."/>
            <person name="Riley R."/>
            <person name="Lipzen A."/>
            <person name="Clum A."/>
            <person name="Drula E."/>
            <person name="Henrissat B."/>
            <person name="Kohler A."/>
            <person name="Grigoriev I.V."/>
            <person name="Martin F.M."/>
            <person name="Hacquard S."/>
        </authorList>
    </citation>
    <scope>NUCLEOTIDE SEQUENCE [LARGE SCALE GENOMIC DNA]</scope>
    <source>
        <strain evidence="1 2">MPI-SDFR-AT-0080</strain>
    </source>
</reference>
<protein>
    <recommendedName>
        <fullName evidence="3">MaoC-like dehydratase</fullName>
    </recommendedName>
</protein>
<dbReference type="PANTHER" id="PTHR28152">
    <property type="entry name" value="HYDROXYACYL-THIOESTER DEHYDRATASE TYPE 2, MITOCHONDRIAL"/>
    <property type="match status" value="1"/>
</dbReference>
<dbReference type="InterPro" id="IPR029069">
    <property type="entry name" value="HotDog_dom_sf"/>
</dbReference>